<reference evidence="1" key="1">
    <citation type="journal article" date="2015" name="Nature">
        <title>Complex archaea that bridge the gap between prokaryotes and eukaryotes.</title>
        <authorList>
            <person name="Spang A."/>
            <person name="Saw J.H."/>
            <person name="Jorgensen S.L."/>
            <person name="Zaremba-Niedzwiedzka K."/>
            <person name="Martijn J."/>
            <person name="Lind A.E."/>
            <person name="van Eijk R."/>
            <person name="Schleper C."/>
            <person name="Guy L."/>
            <person name="Ettema T.J."/>
        </authorList>
    </citation>
    <scope>NUCLEOTIDE SEQUENCE</scope>
</reference>
<comment type="caution">
    <text evidence="1">The sequence shown here is derived from an EMBL/GenBank/DDBJ whole genome shotgun (WGS) entry which is preliminary data.</text>
</comment>
<protein>
    <submittedName>
        <fullName evidence="1">Uncharacterized protein</fullName>
    </submittedName>
</protein>
<gene>
    <name evidence="1" type="ORF">LCGC14_2401200</name>
</gene>
<dbReference type="EMBL" id="LAZR01036060">
    <property type="protein sequence ID" value="KKL25850.1"/>
    <property type="molecule type" value="Genomic_DNA"/>
</dbReference>
<name>A0A0F9BVA8_9ZZZZ</name>
<proteinExistence type="predicted"/>
<sequence length="52" mass="5991">MNERKMSNDDLGKYIKTFDETPMHILGYADLVPMIKDLLHDLGLADAEIERL</sequence>
<accession>A0A0F9BVA8</accession>
<evidence type="ECO:0000313" key="1">
    <source>
        <dbReference type="EMBL" id="KKL25850.1"/>
    </source>
</evidence>
<organism evidence="1">
    <name type="scientific">marine sediment metagenome</name>
    <dbReference type="NCBI Taxonomy" id="412755"/>
    <lineage>
        <taxon>unclassified sequences</taxon>
        <taxon>metagenomes</taxon>
        <taxon>ecological metagenomes</taxon>
    </lineage>
</organism>
<dbReference type="AlphaFoldDB" id="A0A0F9BVA8"/>
<feature type="non-terminal residue" evidence="1">
    <location>
        <position position="52"/>
    </location>
</feature>